<dbReference type="Pfam" id="PF26300">
    <property type="entry name" value="PEPCK_PPi_lobe_2"/>
    <property type="match status" value="1"/>
</dbReference>
<evidence type="ECO:0000313" key="3">
    <source>
        <dbReference type="EMBL" id="EJF46334.1"/>
    </source>
</evidence>
<evidence type="ECO:0000313" key="4">
    <source>
        <dbReference type="Proteomes" id="UP000002941"/>
    </source>
</evidence>
<comment type="caution">
    <text evidence="3">The sequence shown here is derived from an EMBL/GenBank/DDBJ whole genome shotgun (WGS) entry which is preliminary data.</text>
</comment>
<accession>J0NGX3</accession>
<name>J0NGX3_9ACTO</name>
<protein>
    <recommendedName>
        <fullName evidence="2">PPi-type phosphoenolpyruvate carboxykinase lobe 2 domain-containing protein</fullName>
    </recommendedName>
</protein>
<dbReference type="EMBL" id="AKFT01000065">
    <property type="protein sequence ID" value="EJF46334.1"/>
    <property type="molecule type" value="Genomic_DNA"/>
</dbReference>
<organism evidence="3 4">
    <name type="scientific">Actinomyces massiliensis F0489</name>
    <dbReference type="NCBI Taxonomy" id="1125718"/>
    <lineage>
        <taxon>Bacteria</taxon>
        <taxon>Bacillati</taxon>
        <taxon>Actinomycetota</taxon>
        <taxon>Actinomycetes</taxon>
        <taxon>Actinomycetales</taxon>
        <taxon>Actinomycetaceae</taxon>
        <taxon>Actinomyces</taxon>
    </lineage>
</organism>
<gene>
    <name evidence="3" type="ORF">HMPREF1318_0214</name>
</gene>
<evidence type="ECO:0000259" key="2">
    <source>
        <dbReference type="Pfam" id="PF26300"/>
    </source>
</evidence>
<evidence type="ECO:0000256" key="1">
    <source>
        <dbReference type="SAM" id="MobiDB-lite"/>
    </source>
</evidence>
<reference evidence="3 4" key="1">
    <citation type="submission" date="2012-05" db="EMBL/GenBank/DDBJ databases">
        <authorList>
            <person name="Harkins D.M."/>
            <person name="Madupu R."/>
            <person name="Durkin A.S."/>
            <person name="Torralba M."/>
            <person name="Methe B."/>
            <person name="Sutton G.G."/>
            <person name="Nelson K.E."/>
        </authorList>
    </citation>
    <scope>NUCLEOTIDE SEQUENCE [LARGE SCALE GENOMIC DNA]</scope>
    <source>
        <strain evidence="3 4">F0489</strain>
    </source>
</reference>
<dbReference type="AlphaFoldDB" id="J0NGX3"/>
<feature type="compositionally biased region" description="Low complexity" evidence="1">
    <location>
        <begin position="16"/>
        <end position="29"/>
    </location>
</feature>
<feature type="domain" description="PPi-type phosphoenolpyruvate carboxykinase lobe 2" evidence="2">
    <location>
        <begin position="529"/>
        <end position="636"/>
    </location>
</feature>
<keyword evidence="4" id="KW-1185">Reference proteome</keyword>
<feature type="region of interest" description="Disordered" evidence="1">
    <location>
        <begin position="1"/>
        <end position="29"/>
    </location>
</feature>
<dbReference type="InterPro" id="IPR058710">
    <property type="entry name" value="PEPCK_lobe_2"/>
</dbReference>
<sequence length="1170" mass="128552">MSHTVARVGAMNSSPAATTNDSANSENSENSAIALRLELLGAPVPDHAARSDFDRETDRLVAPILARQRELTRRLANRPCAADRRIQTFLDSYLDGAAAQPKLPGETFVLDQPGLARTLSLPVDATSFTSDYVESYKVLSGVLHNPRNDRRTTAGVFHVAEGGLPIPDDKKAVPRDVFARILAAAVDAPEDLLTLPWASNQAEPARCFVSLLLRPVVVPEVPGFSAERSMEIRFIAPGGLVSNLDFVEGIFGNGGDPYLPENDASLAPESWTGHTGCVILAPHLTRLTKKELGLPAWEDATERQRRDGMCFKDEGELYNDGKAFKLVARDERGVIVTVIADNYFGYCKKEVKTQIGYSANLFGCVEEEHAGGALAFPRYNLGQEYTDVHTPEGLTLEHVLERNPGRFEVREDGSAIDTANTAGSADAADAAVVLVPGGAHYSMRDQTITWTRPDGRTSSIPLLADRVYITPNGYRVHAKHREGDATQWHLVGTAPWATQAHKPATVSGGGKSEISKSLLDAFVFGEAYVGDVEEDFDTVQKILDGNYADRFVDPANKSDNHRSILSERRSLGSVIKLLTPSSMYTDEYNAFLESIPAHIKELIFTVKRFYQPSWGKDWRSHFSVGIINGRKGNSLRLDGEVIKVNMLRVGFEDDGAWRLLSLRPDFSPAAKVQTEDDITASIVAPGGLPSTAGSSVSRKFVANCESLLFQRPDDAIVRGYDKQTEKDMSATGLFISNFQPLTPADARAMVADAPGLSRFTEPMQELVRRAAAIPEATDPREETYWTSTADPRLVNGAPTKNPRYLQVRPDTAHPEEVALADLSSHLYRDTPLTEPARHSVDVVAAGRRNNPPEPGVPALCAYNPLHYMELPELFMEFISSMTGKSPSTTGAGSEGALTKSPFNALPPIYDLNAALLSYALGGYDGWLSSAGYIGPKVKVAHDISLLVPEIFSRMTPQERDARTLIEAGYLERLEDFDYEGRRIEASRLGYRMNAAFATAYFGRIFLHPDVVFTEEMLRPELQDPAVFADSVEVIVETHQVVAKRYIDDGSIQWAVPPLKALLEIMHSGRSEQGWTLSSPEFRALFERENILASDWYAARVDAKVERDTRQAHQAIEDLTRFYTAENNEEVAARLDIEGRLAAARAWLNEVTSPAYRAHLIGTLGLQPSLA</sequence>
<dbReference type="PATRIC" id="fig|1125718.3.peg.979"/>
<dbReference type="Proteomes" id="UP000002941">
    <property type="component" value="Unassembled WGS sequence"/>
</dbReference>
<dbReference type="eggNOG" id="ENOG502Z83I">
    <property type="taxonomic scope" value="Bacteria"/>
</dbReference>
<proteinExistence type="predicted"/>